<sequence length="100" mass="11562">MVFPEAISGLIWQNSTSNLLFIYYSLLISVFEAGQEGDAMFDNDSLHPKFVEAMRKLKAMSEEDRLSESNKDLFEQAMNYAPLDIQPQLVEIKKKYQDLH</sequence>
<organism evidence="1 2">
    <name type="scientific">Neptunomonas qingdaonensis</name>
    <dbReference type="NCBI Taxonomy" id="1045558"/>
    <lineage>
        <taxon>Bacteria</taxon>
        <taxon>Pseudomonadati</taxon>
        <taxon>Pseudomonadota</taxon>
        <taxon>Gammaproteobacteria</taxon>
        <taxon>Oceanospirillales</taxon>
        <taxon>Oceanospirillaceae</taxon>
        <taxon>Neptunomonas</taxon>
    </lineage>
</organism>
<name>A0A1I2QYJ1_9GAMM</name>
<protein>
    <submittedName>
        <fullName evidence="1">Uncharacterized protein</fullName>
    </submittedName>
</protein>
<reference evidence="2" key="1">
    <citation type="submission" date="2016-10" db="EMBL/GenBank/DDBJ databases">
        <authorList>
            <person name="Varghese N."/>
            <person name="Submissions S."/>
        </authorList>
    </citation>
    <scope>NUCLEOTIDE SEQUENCE [LARGE SCALE GENOMIC DNA]</scope>
    <source>
        <strain evidence="2">CGMCC 1.10971</strain>
    </source>
</reference>
<keyword evidence="2" id="KW-1185">Reference proteome</keyword>
<evidence type="ECO:0000313" key="2">
    <source>
        <dbReference type="Proteomes" id="UP000198623"/>
    </source>
</evidence>
<dbReference type="Proteomes" id="UP000198623">
    <property type="component" value="Unassembled WGS sequence"/>
</dbReference>
<gene>
    <name evidence="1" type="ORF">SAMN05216175_105240</name>
</gene>
<evidence type="ECO:0000313" key="1">
    <source>
        <dbReference type="EMBL" id="SFG33555.1"/>
    </source>
</evidence>
<dbReference type="EMBL" id="FOOU01000005">
    <property type="protein sequence ID" value="SFG33555.1"/>
    <property type="molecule type" value="Genomic_DNA"/>
</dbReference>
<proteinExistence type="predicted"/>
<dbReference type="STRING" id="1045558.SAMN05216175_105240"/>
<accession>A0A1I2QYJ1</accession>
<dbReference type="AlphaFoldDB" id="A0A1I2QYJ1"/>